<keyword evidence="9" id="KW-0325">Glycoprotein</keyword>
<evidence type="ECO:0000259" key="14">
    <source>
        <dbReference type="PROSITE" id="PS50835"/>
    </source>
</evidence>
<evidence type="ECO:0000256" key="1">
    <source>
        <dbReference type="ARBA" id="ARBA00004251"/>
    </source>
</evidence>
<evidence type="ECO:0000256" key="10">
    <source>
        <dbReference type="ARBA" id="ARBA00023319"/>
    </source>
</evidence>
<dbReference type="SMART" id="SM00406">
    <property type="entry name" value="IGv"/>
    <property type="match status" value="2"/>
</dbReference>
<feature type="signal peptide" evidence="13">
    <location>
        <begin position="1"/>
        <end position="19"/>
    </location>
</feature>
<keyword evidence="10" id="KW-0393">Immunoglobulin domain</keyword>
<dbReference type="GO" id="GO:0007166">
    <property type="term" value="P:cell surface receptor signaling pathway"/>
    <property type="evidence" value="ECO:0007669"/>
    <property type="project" value="TreeGrafter"/>
</dbReference>
<feature type="domain" description="Ig-like" evidence="14">
    <location>
        <begin position="45"/>
        <end position="132"/>
    </location>
</feature>
<dbReference type="AlphaFoldDB" id="A0AAX6TH70"/>
<dbReference type="FunFam" id="2.60.40.10:FF:001310">
    <property type="entry name" value="HERV-H LTR-associating 2"/>
    <property type="match status" value="1"/>
</dbReference>
<dbReference type="PANTHER" id="PTHR25466:SF14">
    <property type="entry name" value="BUTYROPHILIN SUBFAMILY 2 MEMBER A2-LIKE-RELATED"/>
    <property type="match status" value="1"/>
</dbReference>
<evidence type="ECO:0000256" key="6">
    <source>
        <dbReference type="ARBA" id="ARBA00023136"/>
    </source>
</evidence>
<feature type="domain" description="Ig-like" evidence="14">
    <location>
        <begin position="158"/>
        <end position="215"/>
    </location>
</feature>
<gene>
    <name evidence="16 17 18 19 20" type="primary">Hhla2</name>
</gene>
<evidence type="ECO:0000313" key="17">
    <source>
        <dbReference type="RefSeq" id="XP_021119759.1"/>
    </source>
</evidence>
<dbReference type="InterPro" id="IPR051713">
    <property type="entry name" value="T-cell_Activation_Regulation"/>
</dbReference>
<evidence type="ECO:0000313" key="18">
    <source>
        <dbReference type="RefSeq" id="XP_021119764.1"/>
    </source>
</evidence>
<dbReference type="GO" id="GO:0042102">
    <property type="term" value="P:positive regulation of T cell proliferation"/>
    <property type="evidence" value="ECO:0007669"/>
    <property type="project" value="TreeGrafter"/>
</dbReference>
<evidence type="ECO:0000256" key="8">
    <source>
        <dbReference type="ARBA" id="ARBA00023170"/>
    </source>
</evidence>
<dbReference type="InterPro" id="IPR053896">
    <property type="entry name" value="BTN3A2-like_Ig-C"/>
</dbReference>
<dbReference type="InterPro" id="IPR003599">
    <property type="entry name" value="Ig_sub"/>
</dbReference>
<evidence type="ECO:0000256" key="3">
    <source>
        <dbReference type="ARBA" id="ARBA00022692"/>
    </source>
</evidence>
<evidence type="ECO:0000256" key="11">
    <source>
        <dbReference type="SAM" id="MobiDB-lite"/>
    </source>
</evidence>
<keyword evidence="4 13" id="KW-0732">Signal</keyword>
<dbReference type="CDD" id="cd00096">
    <property type="entry name" value="Ig"/>
    <property type="match status" value="1"/>
</dbReference>
<dbReference type="InterPro" id="IPR013106">
    <property type="entry name" value="Ig_V-set"/>
</dbReference>
<dbReference type="GO" id="GO:0031295">
    <property type="term" value="P:T cell costimulation"/>
    <property type="evidence" value="ECO:0007669"/>
    <property type="project" value="TreeGrafter"/>
</dbReference>
<dbReference type="CTD" id="11148"/>
<comment type="subcellular location">
    <subcellularLocation>
        <location evidence="1">Cell membrane</location>
        <topology evidence="1">Single-pass type I membrane protein</topology>
    </subcellularLocation>
</comment>
<evidence type="ECO:0000256" key="2">
    <source>
        <dbReference type="ARBA" id="ARBA00022475"/>
    </source>
</evidence>
<dbReference type="KEGG" id="hgl:106010116"/>
<dbReference type="PROSITE" id="PS50835">
    <property type="entry name" value="IG_LIKE"/>
    <property type="match status" value="3"/>
</dbReference>
<keyword evidence="5 12" id="KW-1133">Transmembrane helix</keyword>
<dbReference type="GO" id="GO:0042130">
    <property type="term" value="P:negative regulation of T cell proliferation"/>
    <property type="evidence" value="ECO:0007669"/>
    <property type="project" value="TreeGrafter"/>
</dbReference>
<protein>
    <submittedName>
        <fullName evidence="16 17">HERV-H LTR-associating protein 2 isoform X1</fullName>
    </submittedName>
</protein>
<keyword evidence="15" id="KW-1185">Reference proteome</keyword>
<dbReference type="GO" id="GO:0071222">
    <property type="term" value="P:cellular response to lipopolysaccharide"/>
    <property type="evidence" value="ECO:0007669"/>
    <property type="project" value="TreeGrafter"/>
</dbReference>
<dbReference type="RefSeq" id="XP_021119759.1">
    <property type="nucleotide sequence ID" value="XM_021264100.1"/>
</dbReference>
<dbReference type="InterPro" id="IPR013783">
    <property type="entry name" value="Ig-like_fold"/>
</dbReference>
<keyword evidence="6 12" id="KW-0472">Membrane</keyword>
<dbReference type="SUPFAM" id="SSF48726">
    <property type="entry name" value="Immunoglobulin"/>
    <property type="match status" value="3"/>
</dbReference>
<evidence type="ECO:0000256" key="4">
    <source>
        <dbReference type="ARBA" id="ARBA00022729"/>
    </source>
</evidence>
<keyword evidence="3 12" id="KW-0812">Transmembrane</keyword>
<evidence type="ECO:0000256" key="13">
    <source>
        <dbReference type="SAM" id="SignalP"/>
    </source>
</evidence>
<name>A0AAX6TH70_HETGA</name>
<dbReference type="RefSeq" id="XP_021119772.1">
    <property type="nucleotide sequence ID" value="XM_021264113.1"/>
</dbReference>
<dbReference type="GO" id="GO:0009897">
    <property type="term" value="C:external side of plasma membrane"/>
    <property type="evidence" value="ECO:0007669"/>
    <property type="project" value="TreeGrafter"/>
</dbReference>
<evidence type="ECO:0000313" key="19">
    <source>
        <dbReference type="RefSeq" id="XP_021119772.1"/>
    </source>
</evidence>
<keyword evidence="8" id="KW-0675">Receptor</keyword>
<feature type="transmembrane region" description="Helical" evidence="12">
    <location>
        <begin position="344"/>
        <end position="365"/>
    </location>
</feature>
<sequence>MKEQAVLSFLLIFIQSLCGFQDTFFSVLFNHISSMNDQIVIGRCNEDIILPCSFDNEPDVVIHWKNQDNYNVHSYYKGSDHLEKQDPKFANRTSLFHSKIQNGNASLYFRRLSLLDEGIYVCYVGTAIRQITRKVVLKIGAFVTPVMNYKKNNTNSFLVCSVLSVYPRPHITWKMDTAFISESQTEEMGYLGPFSISSTLNITGSNSTYECAIENPLLKQTWTGRWTQEGGLCRRQSEYLSLPCQGVRNFFLPNEDFIVTWSRVKSGISSILGCYLSSARITIIDEPRFSWNRELVNQNDFSMTLTDLSLLDSGEYLCNISSREYTLLTVHTLHIESSQEIASWKIPVLVALSVWVLLLTLIVNFRHKWKRYLTEKYCVSTNENTSNDGNSEVQRVSLLKPTTGTEDRL</sequence>
<dbReference type="RefSeq" id="XP_021119764.1">
    <property type="nucleotide sequence ID" value="XM_021264105.1"/>
</dbReference>
<dbReference type="GeneID" id="106010116"/>
<evidence type="ECO:0000313" key="15">
    <source>
        <dbReference type="Proteomes" id="UP000694906"/>
    </source>
</evidence>
<accession>A0AAX6TH70</accession>
<dbReference type="Proteomes" id="UP000694906">
    <property type="component" value="Unplaced"/>
</dbReference>
<dbReference type="RefSeq" id="XP_012930935.1">
    <property type="nucleotide sequence ID" value="XM_013075481.2"/>
</dbReference>
<dbReference type="Gene3D" id="2.60.40.10">
    <property type="entry name" value="Immunoglobulins"/>
    <property type="match status" value="3"/>
</dbReference>
<feature type="chain" id="PRO_5044719210" evidence="13">
    <location>
        <begin position="20"/>
        <end position="409"/>
    </location>
</feature>
<evidence type="ECO:0000256" key="12">
    <source>
        <dbReference type="SAM" id="Phobius"/>
    </source>
</evidence>
<keyword evidence="2" id="KW-1003">Cell membrane</keyword>
<dbReference type="InterPro" id="IPR036179">
    <property type="entry name" value="Ig-like_dom_sf"/>
</dbReference>
<dbReference type="PANTHER" id="PTHR25466">
    <property type="entry name" value="T-LYMPHOCYTE ACTIVATION ANTIGEN"/>
    <property type="match status" value="1"/>
</dbReference>
<dbReference type="GO" id="GO:0006955">
    <property type="term" value="P:immune response"/>
    <property type="evidence" value="ECO:0007669"/>
    <property type="project" value="TreeGrafter"/>
</dbReference>
<keyword evidence="7" id="KW-1015">Disulfide bond</keyword>
<dbReference type="Pfam" id="PF07686">
    <property type="entry name" value="V-set"/>
    <property type="match status" value="2"/>
</dbReference>
<feature type="region of interest" description="Disordered" evidence="11">
    <location>
        <begin position="384"/>
        <end position="409"/>
    </location>
</feature>
<reference evidence="16 17" key="1">
    <citation type="submission" date="2025-04" db="UniProtKB">
        <authorList>
            <consortium name="RefSeq"/>
        </authorList>
    </citation>
    <scope>IDENTIFICATION</scope>
</reference>
<evidence type="ECO:0000256" key="5">
    <source>
        <dbReference type="ARBA" id="ARBA00022989"/>
    </source>
</evidence>
<dbReference type="FunFam" id="2.60.40.10:FF:000142">
    <property type="entry name" value="V-set domain-containing T-cell activation inhibitor 1"/>
    <property type="match status" value="1"/>
</dbReference>
<evidence type="ECO:0000313" key="16">
    <source>
        <dbReference type="RefSeq" id="XP_012930935.1"/>
    </source>
</evidence>
<organism evidence="15 17">
    <name type="scientific">Heterocephalus glaber</name>
    <name type="common">Naked mole rat</name>
    <dbReference type="NCBI Taxonomy" id="10181"/>
    <lineage>
        <taxon>Eukaryota</taxon>
        <taxon>Metazoa</taxon>
        <taxon>Chordata</taxon>
        <taxon>Craniata</taxon>
        <taxon>Vertebrata</taxon>
        <taxon>Euteleostomi</taxon>
        <taxon>Mammalia</taxon>
        <taxon>Eutheria</taxon>
        <taxon>Euarchontoglires</taxon>
        <taxon>Glires</taxon>
        <taxon>Rodentia</taxon>
        <taxon>Hystricomorpha</taxon>
        <taxon>Bathyergidae</taxon>
        <taxon>Heterocephalus</taxon>
    </lineage>
</organism>
<dbReference type="FunFam" id="2.60.40.10:FF:001051">
    <property type="entry name" value="HERV-H LTR-associating 2"/>
    <property type="match status" value="1"/>
</dbReference>
<dbReference type="SMART" id="SM00409">
    <property type="entry name" value="IG"/>
    <property type="match status" value="2"/>
</dbReference>
<dbReference type="RefSeq" id="XP_021119783.1">
    <property type="nucleotide sequence ID" value="XM_021264124.1"/>
</dbReference>
<evidence type="ECO:0000256" key="7">
    <source>
        <dbReference type="ARBA" id="ARBA00023157"/>
    </source>
</evidence>
<proteinExistence type="predicted"/>
<evidence type="ECO:0000313" key="20">
    <source>
        <dbReference type="RefSeq" id="XP_021119783.1"/>
    </source>
</evidence>
<evidence type="ECO:0000256" key="9">
    <source>
        <dbReference type="ARBA" id="ARBA00023180"/>
    </source>
</evidence>
<dbReference type="Pfam" id="PF22705">
    <property type="entry name" value="C2-set_3"/>
    <property type="match status" value="1"/>
</dbReference>
<feature type="domain" description="Ig-like" evidence="14">
    <location>
        <begin position="253"/>
        <end position="329"/>
    </location>
</feature>
<dbReference type="InterPro" id="IPR007110">
    <property type="entry name" value="Ig-like_dom"/>
</dbReference>